<dbReference type="AlphaFoldDB" id="A0AAJ2BBQ0"/>
<comment type="caution">
    <text evidence="1">The sequence shown here is derived from an EMBL/GenBank/DDBJ whole genome shotgun (WGS) entry which is preliminary data.</text>
</comment>
<accession>A0AAJ2BBQ0</accession>
<protein>
    <submittedName>
        <fullName evidence="1">Uncharacterized protein</fullName>
    </submittedName>
</protein>
<name>A0AAJ2BBQ0_9HYPH</name>
<evidence type="ECO:0000313" key="1">
    <source>
        <dbReference type="EMBL" id="MDR6100998.1"/>
    </source>
</evidence>
<dbReference type="EMBL" id="JAVIZC010000001">
    <property type="protein sequence ID" value="MDR6100998.1"/>
    <property type="molecule type" value="Genomic_DNA"/>
</dbReference>
<evidence type="ECO:0000313" key="2">
    <source>
        <dbReference type="Proteomes" id="UP001255601"/>
    </source>
</evidence>
<dbReference type="RefSeq" id="WP_275022369.1">
    <property type="nucleotide sequence ID" value="NZ_JAVIZC010000001.1"/>
</dbReference>
<dbReference type="Proteomes" id="UP001255601">
    <property type="component" value="Unassembled WGS sequence"/>
</dbReference>
<proteinExistence type="predicted"/>
<gene>
    <name evidence="1" type="ORF">QE369_001176</name>
</gene>
<organism evidence="1 2">
    <name type="scientific">Agrobacterium larrymoorei</name>
    <dbReference type="NCBI Taxonomy" id="160699"/>
    <lineage>
        <taxon>Bacteria</taxon>
        <taxon>Pseudomonadati</taxon>
        <taxon>Pseudomonadota</taxon>
        <taxon>Alphaproteobacteria</taxon>
        <taxon>Hyphomicrobiales</taxon>
        <taxon>Rhizobiaceae</taxon>
        <taxon>Rhizobium/Agrobacterium group</taxon>
        <taxon>Agrobacterium</taxon>
    </lineage>
</organism>
<reference evidence="1" key="1">
    <citation type="submission" date="2023-08" db="EMBL/GenBank/DDBJ databases">
        <title>Functional and genomic diversity of the sorghum phyllosphere microbiome.</title>
        <authorList>
            <person name="Shade A."/>
        </authorList>
    </citation>
    <scope>NUCLEOTIDE SEQUENCE</scope>
    <source>
        <strain evidence="1">SORGH_AS_0974</strain>
    </source>
</reference>
<sequence length="88" mass="9419">MMNTIYISADVIQNSMLDTGDAIAAFSNWKPKPGEAVFRYEAADIRITAAGGAIYLMSEEETTQPKIPFTPVPAAEIGKLVRSLNGAA</sequence>